<dbReference type="RefSeq" id="WP_120816692.1">
    <property type="nucleotide sequence ID" value="NZ_RBIZ01000003.1"/>
</dbReference>
<evidence type="ECO:0000313" key="1">
    <source>
        <dbReference type="EMBL" id="RKR65546.1"/>
    </source>
</evidence>
<accession>A0ABX9S3W9</accession>
<protein>
    <submittedName>
        <fullName evidence="1">P22 coat protein Gp5</fullName>
    </submittedName>
</protein>
<comment type="caution">
    <text evidence="1">The sequence shown here is derived from an EMBL/GenBank/DDBJ whole genome shotgun (WGS) entry which is preliminary data.</text>
</comment>
<dbReference type="EMBL" id="RBIZ01000003">
    <property type="protein sequence ID" value="RKR65546.1"/>
    <property type="molecule type" value="Genomic_DNA"/>
</dbReference>
<keyword evidence="1" id="KW-0167">Capsid protein</keyword>
<evidence type="ECO:0000313" key="2">
    <source>
        <dbReference type="Proteomes" id="UP000267341"/>
    </source>
</evidence>
<gene>
    <name evidence="1" type="ORF">C7387_2291</name>
</gene>
<organism evidence="1 2">
    <name type="scientific">Yokenella regensburgei</name>
    <dbReference type="NCBI Taxonomy" id="158877"/>
    <lineage>
        <taxon>Bacteria</taxon>
        <taxon>Pseudomonadati</taxon>
        <taxon>Pseudomonadota</taxon>
        <taxon>Gammaproteobacteria</taxon>
        <taxon>Enterobacterales</taxon>
        <taxon>Enterobacteriaceae</taxon>
        <taxon>Yokenella</taxon>
    </lineage>
</organism>
<sequence>MATTNNLDSNVSQIVLKKFLPGFMSDLVLAKTVDRQLLAGEINSSTGDSVSFKRPHQFSSLRTATGDISGQTKNNLVSGKATGRVGNYITVAVEYGQLEEAIKLNQLDEILMPVRQRIVTDLETELAKFMMNNGALSLGSPNTPINKWSDVAQTASFLKDLGVNEGENYAVMDPWSAQRLADAQSGLHGSDKLIQTAWEDAQISGNFGGIRALMSNGLASRSQGAFGGTLTVQANPTVTYIAVKDSYQFTVTLAGATASVNGFLKAGDQIKFTNTFWLNQQSKQALYNGSTPISFTATVLQDANSTAGGQVTVTLSGVPIYDAAPQQQYNAVSRQVVAGDAVTVIGTASQTMKPNLFYNKFFCGLGTIPLPKLNSIDSAVATYEGFSIRVHKYADGDANVQKMRFDLLPAYVCFNPHMGGQFFGNP</sequence>
<keyword evidence="2" id="KW-1185">Reference proteome</keyword>
<dbReference type="InterPro" id="IPR024659">
    <property type="entry name" value="Phage_coat_Gp5"/>
</dbReference>
<name>A0ABX9S3W9_9ENTR</name>
<proteinExistence type="predicted"/>
<dbReference type="GeneID" id="66904308"/>
<keyword evidence="1" id="KW-0946">Virion</keyword>
<dbReference type="Pfam" id="PF11651">
    <property type="entry name" value="P22_CoatProtein"/>
    <property type="match status" value="1"/>
</dbReference>
<dbReference type="Proteomes" id="UP000267341">
    <property type="component" value="Unassembled WGS sequence"/>
</dbReference>
<reference evidence="1 2" key="1">
    <citation type="submission" date="2018-10" db="EMBL/GenBank/DDBJ databases">
        <title>Genomic Encyclopedia of Type Strains, Phase IV (KMG-IV): sequencing the most valuable type-strain genomes for metagenomic binning, comparative biology and taxonomic classification.</title>
        <authorList>
            <person name="Goeker M."/>
        </authorList>
    </citation>
    <scope>NUCLEOTIDE SEQUENCE [LARGE SCALE GENOMIC DNA]</scope>
    <source>
        <strain evidence="1 2">DSM 5079</strain>
    </source>
</reference>